<protein>
    <recommendedName>
        <fullName evidence="3">Polyketide cyclase / dehydrase and lipid transport</fullName>
    </recommendedName>
</protein>
<dbReference type="InterPro" id="IPR023393">
    <property type="entry name" value="START-like_dom_sf"/>
</dbReference>
<accession>A0A1G7XRR3</accession>
<dbReference type="AlphaFoldDB" id="A0A1G7XRR3"/>
<dbReference type="EMBL" id="FNCF01000006">
    <property type="protein sequence ID" value="SDG86848.1"/>
    <property type="molecule type" value="Genomic_DNA"/>
</dbReference>
<dbReference type="SUPFAM" id="SSF55961">
    <property type="entry name" value="Bet v1-like"/>
    <property type="match status" value="1"/>
</dbReference>
<evidence type="ECO:0008006" key="3">
    <source>
        <dbReference type="Google" id="ProtNLM"/>
    </source>
</evidence>
<proteinExistence type="predicted"/>
<name>A0A1G7XRR3_9ACTN</name>
<dbReference type="Gene3D" id="3.30.530.20">
    <property type="match status" value="1"/>
</dbReference>
<sequence length="157" mass="16873">MTTASGTRRVPERREDVWRALAVLHPYCAVCDVSYVVSGPVGTGATFVCSPGELTDGASPKDGAPRGTIVEWRPARVVVTRLELTPETWTTRIELADAGKGGADGTDVTITVTHEPVRGSRLVRLLQRSSMQRLVERTVDGELAKLPAHLEQALADG</sequence>
<dbReference type="Proteomes" id="UP000198863">
    <property type="component" value="Unassembled WGS sequence"/>
</dbReference>
<evidence type="ECO:0000313" key="2">
    <source>
        <dbReference type="Proteomes" id="UP000198863"/>
    </source>
</evidence>
<keyword evidence="2" id="KW-1185">Reference proteome</keyword>
<dbReference type="OrthoDB" id="5187831at2"/>
<organism evidence="1 2">
    <name type="scientific">Klenkia brasiliensis</name>
    <dbReference type="NCBI Taxonomy" id="333142"/>
    <lineage>
        <taxon>Bacteria</taxon>
        <taxon>Bacillati</taxon>
        <taxon>Actinomycetota</taxon>
        <taxon>Actinomycetes</taxon>
        <taxon>Geodermatophilales</taxon>
        <taxon>Geodermatophilaceae</taxon>
        <taxon>Klenkia</taxon>
    </lineage>
</organism>
<gene>
    <name evidence="1" type="ORF">SAMN05660324_3774</name>
</gene>
<reference evidence="2" key="1">
    <citation type="submission" date="2016-10" db="EMBL/GenBank/DDBJ databases">
        <authorList>
            <person name="Varghese N."/>
            <person name="Submissions S."/>
        </authorList>
    </citation>
    <scope>NUCLEOTIDE SEQUENCE [LARGE SCALE GENOMIC DNA]</scope>
    <source>
        <strain evidence="2">DSM 44526</strain>
    </source>
</reference>
<dbReference type="RefSeq" id="WP_091066874.1">
    <property type="nucleotide sequence ID" value="NZ_FNCF01000006.1"/>
</dbReference>
<evidence type="ECO:0000313" key="1">
    <source>
        <dbReference type="EMBL" id="SDG86848.1"/>
    </source>
</evidence>